<keyword evidence="4" id="KW-1185">Reference proteome</keyword>
<dbReference type="AlphaFoldDB" id="A0A1A8ZKV1"/>
<feature type="region of interest" description="Disordered" evidence="1">
    <location>
        <begin position="124"/>
        <end position="173"/>
    </location>
</feature>
<proteinExistence type="predicted"/>
<dbReference type="PATRIC" id="fig|299146.4.peg.2144"/>
<protein>
    <submittedName>
        <fullName evidence="3">Uncharacterized protein</fullName>
    </submittedName>
</protein>
<feature type="transmembrane region" description="Helical" evidence="2">
    <location>
        <begin position="94"/>
        <end position="114"/>
    </location>
</feature>
<feature type="compositionally biased region" description="Basic residues" evidence="1">
    <location>
        <begin position="129"/>
        <end position="142"/>
    </location>
</feature>
<keyword evidence="2" id="KW-0472">Membrane</keyword>
<keyword evidence="2" id="KW-1133">Transmembrane helix</keyword>
<organism evidence="3 4">
    <name type="scientific">Micromonospora narathiwatensis</name>
    <dbReference type="NCBI Taxonomy" id="299146"/>
    <lineage>
        <taxon>Bacteria</taxon>
        <taxon>Bacillati</taxon>
        <taxon>Actinomycetota</taxon>
        <taxon>Actinomycetes</taxon>
        <taxon>Micromonosporales</taxon>
        <taxon>Micromonosporaceae</taxon>
        <taxon>Micromonospora</taxon>
    </lineage>
</organism>
<dbReference type="Proteomes" id="UP000198765">
    <property type="component" value="Chromosome I"/>
</dbReference>
<accession>A0A1A8ZKV1</accession>
<evidence type="ECO:0000313" key="4">
    <source>
        <dbReference type="Proteomes" id="UP000198765"/>
    </source>
</evidence>
<reference evidence="3 4" key="1">
    <citation type="submission" date="2016-06" db="EMBL/GenBank/DDBJ databases">
        <authorList>
            <person name="Kjaerup R.B."/>
            <person name="Dalgaard T.S."/>
            <person name="Juul-Madsen H.R."/>
        </authorList>
    </citation>
    <scope>NUCLEOTIDE SEQUENCE [LARGE SCALE GENOMIC DNA]</scope>
    <source>
        <strain evidence="3 4">DSM 45248</strain>
    </source>
</reference>
<evidence type="ECO:0000256" key="1">
    <source>
        <dbReference type="SAM" id="MobiDB-lite"/>
    </source>
</evidence>
<sequence>MIVTAAVLVFAYGGFVHLIDLFGGRAGPLPSTPAWLSLYFVSLTVLDPLAALLLALRRVEGLVLGCVVLATDAMANGYANYVLDGTEGVTAGRIGQAVVAVLAVALVVAAPRIAPWLEPVSGLRGDPRPRRRGAPWKGRRCRSASGRPTGRCALGVDTNPKPNPLDLKHPHGQ</sequence>
<name>A0A1A8ZKV1_9ACTN</name>
<evidence type="ECO:0000313" key="3">
    <source>
        <dbReference type="EMBL" id="SBT44479.1"/>
    </source>
</evidence>
<keyword evidence="2" id="KW-0812">Transmembrane</keyword>
<gene>
    <name evidence="3" type="ORF">GA0070621_2076</name>
</gene>
<dbReference type="EMBL" id="LT594324">
    <property type="protein sequence ID" value="SBT44479.1"/>
    <property type="molecule type" value="Genomic_DNA"/>
</dbReference>
<evidence type="ECO:0000256" key="2">
    <source>
        <dbReference type="SAM" id="Phobius"/>
    </source>
</evidence>
<feature type="transmembrane region" description="Helical" evidence="2">
    <location>
        <begin position="62"/>
        <end position="82"/>
    </location>
</feature>
<feature type="transmembrane region" description="Helical" evidence="2">
    <location>
        <begin position="34"/>
        <end position="55"/>
    </location>
</feature>